<dbReference type="InterPro" id="IPR017901">
    <property type="entry name" value="C-CAP_CF_C-like"/>
</dbReference>
<feature type="compositionally biased region" description="Low complexity" evidence="14">
    <location>
        <begin position="360"/>
        <end position="370"/>
    </location>
</feature>
<dbReference type="GeneID" id="102991026"/>
<comment type="subcellular location">
    <subcellularLocation>
        <location evidence="2">Cell membrane</location>
        <topology evidence="2">Peripheral membrane protein</topology>
    </subcellularLocation>
</comment>
<evidence type="ECO:0000256" key="1">
    <source>
        <dbReference type="ARBA" id="ARBA00003250"/>
    </source>
</evidence>
<dbReference type="PANTHER" id="PTHR10652">
    <property type="entry name" value="ADENYLYL CYCLASE-ASSOCIATED PROTEIN"/>
    <property type="match status" value="1"/>
</dbReference>
<dbReference type="InParanoid" id="A0A455BIR9"/>
<dbReference type="Gene3D" id="1.25.40.330">
    <property type="entry name" value="Adenylate cyclase-associated CAP, N-terminal domain"/>
    <property type="match status" value="1"/>
</dbReference>
<dbReference type="GO" id="GO:0000902">
    <property type="term" value="P:cell morphogenesis"/>
    <property type="evidence" value="ECO:0007669"/>
    <property type="project" value="TreeGrafter"/>
</dbReference>
<keyword evidence="5" id="KW-1003">Cell membrane</keyword>
<feature type="region of interest" description="Disordered" evidence="14">
    <location>
        <begin position="425"/>
        <end position="460"/>
    </location>
</feature>
<evidence type="ECO:0000256" key="3">
    <source>
        <dbReference type="ARBA" id="ARBA00007659"/>
    </source>
</evidence>
<dbReference type="SUPFAM" id="SSF101278">
    <property type="entry name" value="N-terminal domain of adenylylcyclase associated protein, CAP"/>
    <property type="match status" value="1"/>
</dbReference>
<dbReference type="InterPro" id="IPR016098">
    <property type="entry name" value="CAP/MinC_C"/>
</dbReference>
<keyword evidence="6" id="KW-0488">Methylation</keyword>
<comment type="subunit">
    <text evidence="13">Homodimer. Binds actin monomers.</text>
</comment>
<dbReference type="Pfam" id="PF21938">
    <property type="entry name" value="CAP_N"/>
    <property type="match status" value="1"/>
</dbReference>
<evidence type="ECO:0000256" key="2">
    <source>
        <dbReference type="ARBA" id="ARBA00004202"/>
    </source>
</evidence>
<dbReference type="InterPro" id="IPR011012">
    <property type="entry name" value="Longin-like_dom_sf"/>
</dbReference>
<dbReference type="FunFam" id="3.30.450.60:FF:000024">
    <property type="entry name" value="signal recognition particle receptor subunit alpha isoform X2"/>
    <property type="match status" value="2"/>
</dbReference>
<evidence type="ECO:0000256" key="11">
    <source>
        <dbReference type="ARBA" id="ARBA00023136"/>
    </source>
</evidence>
<evidence type="ECO:0000259" key="15">
    <source>
        <dbReference type="PROSITE" id="PS51329"/>
    </source>
</evidence>
<dbReference type="FunFam" id="2.160.20.70:FF:000001">
    <property type="entry name" value="Adenylyl cyclase-associated protein"/>
    <property type="match status" value="1"/>
</dbReference>
<dbReference type="PANTHER" id="PTHR10652:SF1">
    <property type="entry name" value="ADENYLYL CYCLASE-ASSOCIATED PROTEIN 1"/>
    <property type="match status" value="1"/>
</dbReference>
<dbReference type="RefSeq" id="XP_028343836.1">
    <property type="nucleotide sequence ID" value="XM_028488035.2"/>
</dbReference>
<comment type="function">
    <text evidence="1">Directly regulates filament dynamics and has been implicated in a number of complex developmental and morphological processes, including mRNA localization and the establishment of cell polarity.</text>
</comment>
<dbReference type="PROSITE" id="PS51329">
    <property type="entry name" value="C_CAP_COFACTOR_C"/>
    <property type="match status" value="1"/>
</dbReference>
<proteinExistence type="inferred from homology"/>
<dbReference type="Gene3D" id="2.160.20.70">
    <property type="match status" value="1"/>
</dbReference>
<evidence type="ECO:0000313" key="17">
    <source>
        <dbReference type="RefSeq" id="XP_028343836.1"/>
    </source>
</evidence>
<dbReference type="GO" id="GO:0005785">
    <property type="term" value="C:signal recognition particle receptor complex"/>
    <property type="evidence" value="ECO:0007669"/>
    <property type="project" value="InterPro"/>
</dbReference>
<dbReference type="Pfam" id="PF04086">
    <property type="entry name" value="SRP-alpha_N"/>
    <property type="match status" value="2"/>
</dbReference>
<dbReference type="GO" id="GO:0008179">
    <property type="term" value="F:adenylate cyclase binding"/>
    <property type="evidence" value="ECO:0007669"/>
    <property type="project" value="TreeGrafter"/>
</dbReference>
<feature type="region of interest" description="Disordered" evidence="14">
    <location>
        <begin position="358"/>
        <end position="397"/>
    </location>
</feature>
<dbReference type="GO" id="GO:0005047">
    <property type="term" value="F:signal recognition particle binding"/>
    <property type="evidence" value="ECO:0007669"/>
    <property type="project" value="InterPro"/>
</dbReference>
<dbReference type="InterPro" id="IPR053950">
    <property type="entry name" value="CAP_N"/>
</dbReference>
<evidence type="ECO:0000256" key="13">
    <source>
        <dbReference type="ARBA" id="ARBA00026058"/>
    </source>
</evidence>
<dbReference type="KEGG" id="pcad:102991026"/>
<dbReference type="STRING" id="9755.ENSPCTP00005001422"/>
<evidence type="ECO:0000256" key="14">
    <source>
        <dbReference type="SAM" id="MobiDB-lite"/>
    </source>
</evidence>
<keyword evidence="8" id="KW-0597">Phosphoprotein</keyword>
<dbReference type="InterPro" id="IPR028417">
    <property type="entry name" value="CAP_CS_C"/>
</dbReference>
<dbReference type="Proteomes" id="UP000248484">
    <property type="component" value="Chromosome 3"/>
</dbReference>
<dbReference type="GO" id="GO:0006886">
    <property type="term" value="P:intracellular protein transport"/>
    <property type="evidence" value="ECO:0007669"/>
    <property type="project" value="InterPro"/>
</dbReference>
<evidence type="ECO:0000313" key="16">
    <source>
        <dbReference type="Proteomes" id="UP000248484"/>
    </source>
</evidence>
<dbReference type="GO" id="GO:0003779">
    <property type="term" value="F:actin binding"/>
    <property type="evidence" value="ECO:0007669"/>
    <property type="project" value="UniProtKB-KW"/>
</dbReference>
<keyword evidence="16" id="KW-1185">Reference proteome</keyword>
<keyword evidence="9" id="KW-0832">Ubl conjugation</keyword>
<dbReference type="InterPro" id="IPR006599">
    <property type="entry name" value="CARP_motif"/>
</dbReference>
<dbReference type="InterPro" id="IPR036223">
    <property type="entry name" value="CAP_C_sf"/>
</dbReference>
<name>A0A455BIR9_PHYMC</name>
<accession>A0A455BIR9</accession>
<keyword evidence="10" id="KW-0007">Acetylation</keyword>
<feature type="compositionally biased region" description="Low complexity" evidence="14">
    <location>
        <begin position="386"/>
        <end position="397"/>
    </location>
</feature>
<evidence type="ECO:0000256" key="9">
    <source>
        <dbReference type="ARBA" id="ARBA00022843"/>
    </source>
</evidence>
<dbReference type="SUPFAM" id="SSF64356">
    <property type="entry name" value="SNARE-like"/>
    <property type="match status" value="2"/>
</dbReference>
<evidence type="ECO:0000256" key="10">
    <source>
        <dbReference type="ARBA" id="ARBA00022990"/>
    </source>
</evidence>
<dbReference type="GO" id="GO:0003924">
    <property type="term" value="F:GTPase activity"/>
    <property type="evidence" value="ECO:0007669"/>
    <property type="project" value="InterPro"/>
</dbReference>
<gene>
    <name evidence="17" type="primary">CAP1</name>
</gene>
<dbReference type="AlphaFoldDB" id="A0A455BIR9"/>
<dbReference type="OrthoDB" id="1601at2759"/>
<dbReference type="InterPro" id="IPR001837">
    <property type="entry name" value="Adenylate_cyclase-assoc_CAP"/>
</dbReference>
<dbReference type="GO" id="GO:0007015">
    <property type="term" value="P:actin filament organization"/>
    <property type="evidence" value="ECO:0007669"/>
    <property type="project" value="TreeGrafter"/>
</dbReference>
<organism evidence="16 17">
    <name type="scientific">Physeter macrocephalus</name>
    <name type="common">Sperm whale</name>
    <name type="synonym">Physeter catodon</name>
    <dbReference type="NCBI Taxonomy" id="9755"/>
    <lineage>
        <taxon>Eukaryota</taxon>
        <taxon>Metazoa</taxon>
        <taxon>Chordata</taxon>
        <taxon>Craniata</taxon>
        <taxon>Vertebrata</taxon>
        <taxon>Euteleostomi</taxon>
        <taxon>Mammalia</taxon>
        <taxon>Eutheria</taxon>
        <taxon>Laurasiatheria</taxon>
        <taxon>Artiodactyla</taxon>
        <taxon>Whippomorpha</taxon>
        <taxon>Cetacea</taxon>
        <taxon>Odontoceti</taxon>
        <taxon>Physeteridae</taxon>
        <taxon>Physeter</taxon>
    </lineage>
</organism>
<evidence type="ECO:0000256" key="5">
    <source>
        <dbReference type="ARBA" id="ARBA00022475"/>
    </source>
</evidence>
<evidence type="ECO:0000256" key="7">
    <source>
        <dbReference type="ARBA" id="ARBA00022499"/>
    </source>
</evidence>
<evidence type="ECO:0000256" key="4">
    <source>
        <dbReference type="ARBA" id="ARBA00022065"/>
    </source>
</evidence>
<dbReference type="Pfam" id="PF08603">
    <property type="entry name" value="CAP_C"/>
    <property type="match status" value="1"/>
</dbReference>
<dbReference type="SUPFAM" id="SSF69340">
    <property type="entry name" value="C-terminal domain of adenylylcyclase associated protein"/>
    <property type="match status" value="1"/>
</dbReference>
<evidence type="ECO:0000256" key="6">
    <source>
        <dbReference type="ARBA" id="ARBA00022481"/>
    </source>
</evidence>
<comment type="similarity">
    <text evidence="3">Belongs to the CAP family.</text>
</comment>
<dbReference type="SMART" id="SM00673">
    <property type="entry name" value="CARP"/>
    <property type="match status" value="2"/>
</dbReference>
<reference evidence="17" key="1">
    <citation type="submission" date="2025-08" db="UniProtKB">
        <authorList>
            <consortium name="RefSeq"/>
        </authorList>
    </citation>
    <scope>IDENTIFICATION</scope>
    <source>
        <tissue evidence="17">Muscle</tissue>
    </source>
</reference>
<dbReference type="GO" id="GO:0005525">
    <property type="term" value="F:GTP binding"/>
    <property type="evidence" value="ECO:0007669"/>
    <property type="project" value="InterPro"/>
</dbReference>
<dbReference type="GO" id="GO:0019933">
    <property type="term" value="P:cAMP-mediated signaling"/>
    <property type="evidence" value="ECO:0007669"/>
    <property type="project" value="TreeGrafter"/>
</dbReference>
<dbReference type="CDD" id="cd14826">
    <property type="entry name" value="SR_alpha_SRX"/>
    <property type="match status" value="2"/>
</dbReference>
<keyword evidence="7" id="KW-1017">Isopeptide bond</keyword>
<sequence>MYPSKIYIEERGQESNDNDKTMDPNRRLVLRCFQGVSDSCTRLINALIRSVLRQERGGNNSFTHEALTLRYKLDNQFELVFVVGFQKNLTLKYAGKLIDAVHRLFYDKYRPEVQQQSALILLNGTFNCQNDFLRLLREAEESSKIRAPTAMKKFEDSEKAKKPVRRLVLRCFQGVSDSCTRLINALIRSVLRQERGGNNSFTHEALTLRYKLDNQFELVFVVGFQKNLTLKYAGKLIDAVHRLFYDKYRPEVQQQSALILLNGTFNCQNDFLRLLREAEESSKIRAPTAMKKFEDSEKAKKPCTLTACDEFFCNSPRDKKHVDWVKAYLSIWTELQAYIKEFHTTGLAWSKTGPVAKELSGLPSGPSAGSGPPPPPPGPPPPPVPTSSGSDESASRSALFAQINQGESITHALKHVSDDLKTHKNPALKAQSAPVRSGPKPFSASKPGVSPSPKPVTKKEPALLELEGKKWRVENQENVSNLVIDDTELKQVAYIFKCVNSTLQIKGKINSITVDNCKKLGLVFDDVVGIVEIINSRDVKVQVMGKVPTISINKTDGCHVYLSKNSLDCEIVSAKSSEMNVLIPTEGDDFNEFPVPEQFKTVWNGRKLVTTVTEIAG</sequence>
<keyword evidence="12" id="KW-0009">Actin-binding</keyword>
<dbReference type="InterPro" id="IPR036222">
    <property type="entry name" value="CAP_N_sf"/>
</dbReference>
<dbReference type="GO" id="GO:0005886">
    <property type="term" value="C:plasma membrane"/>
    <property type="evidence" value="ECO:0007669"/>
    <property type="project" value="UniProtKB-SubCell"/>
</dbReference>
<dbReference type="InterPro" id="IPR013912">
    <property type="entry name" value="Adenylate_cyclase-assoc_CAP_C"/>
</dbReference>
<dbReference type="PROSITE" id="PS01089">
    <property type="entry name" value="CAP_2"/>
    <property type="match status" value="1"/>
</dbReference>
<protein>
    <recommendedName>
        <fullName evidence="4">Adenylyl cyclase-associated protein 1</fullName>
    </recommendedName>
</protein>
<feature type="domain" description="C-CAP/cofactor C-like" evidence="15">
    <location>
        <begin position="455"/>
        <end position="595"/>
    </location>
</feature>
<dbReference type="Gene3D" id="3.30.450.60">
    <property type="match status" value="2"/>
</dbReference>
<dbReference type="InterPro" id="IPR007222">
    <property type="entry name" value="Sig_recog_particle_rcpt_asu_N"/>
</dbReference>
<dbReference type="CTD" id="10487"/>
<evidence type="ECO:0000256" key="12">
    <source>
        <dbReference type="ARBA" id="ARBA00023203"/>
    </source>
</evidence>
<evidence type="ECO:0000256" key="8">
    <source>
        <dbReference type="ARBA" id="ARBA00022553"/>
    </source>
</evidence>
<feature type="compositionally biased region" description="Pro residues" evidence="14">
    <location>
        <begin position="371"/>
        <end position="385"/>
    </location>
</feature>
<keyword evidence="11" id="KW-0472">Membrane</keyword>